<dbReference type="Gene3D" id="1.10.260.40">
    <property type="entry name" value="lambda repressor-like DNA-binding domains"/>
    <property type="match status" value="1"/>
</dbReference>
<protein>
    <submittedName>
        <fullName evidence="2">Helix-turn-helix transcriptional regulator</fullName>
    </submittedName>
</protein>
<comment type="caution">
    <text evidence="2">The sequence shown here is derived from an EMBL/GenBank/DDBJ whole genome shotgun (WGS) entry which is preliminary data.</text>
</comment>
<feature type="domain" description="HTH cro/C1-type" evidence="1">
    <location>
        <begin position="8"/>
        <end position="59"/>
    </location>
</feature>
<dbReference type="InterPro" id="IPR010982">
    <property type="entry name" value="Lambda_DNA-bd_dom_sf"/>
</dbReference>
<dbReference type="RefSeq" id="WP_305108493.1">
    <property type="nucleotide sequence ID" value="NZ_JAUTWS010000107.1"/>
</dbReference>
<dbReference type="Pfam" id="PF01381">
    <property type="entry name" value="HTH_3"/>
    <property type="match status" value="1"/>
</dbReference>
<gene>
    <name evidence="2" type="ORF">Q7A36_35305</name>
</gene>
<dbReference type="CDD" id="cd00093">
    <property type="entry name" value="HTH_XRE"/>
    <property type="match status" value="1"/>
</dbReference>
<sequence>MIKPVQSRMARAALGWSLQDLAREADLGIATVNRFEVGTAATNRTTLSRIRRTFEAAGLRFMENGCVCPPPEPEAQDKTA</sequence>
<dbReference type="Proteomes" id="UP001243009">
    <property type="component" value="Unassembled WGS sequence"/>
</dbReference>
<accession>A0ABT9EBW6</accession>
<keyword evidence="3" id="KW-1185">Reference proteome</keyword>
<name>A0ABT9EBW6_9PROT</name>
<dbReference type="SUPFAM" id="SSF47413">
    <property type="entry name" value="lambda repressor-like DNA-binding domains"/>
    <property type="match status" value="1"/>
</dbReference>
<dbReference type="InterPro" id="IPR001387">
    <property type="entry name" value="Cro/C1-type_HTH"/>
</dbReference>
<organism evidence="2 3">
    <name type="scientific">Paracraurococcus lichenis</name>
    <dbReference type="NCBI Taxonomy" id="3064888"/>
    <lineage>
        <taxon>Bacteria</taxon>
        <taxon>Pseudomonadati</taxon>
        <taxon>Pseudomonadota</taxon>
        <taxon>Alphaproteobacteria</taxon>
        <taxon>Acetobacterales</taxon>
        <taxon>Roseomonadaceae</taxon>
        <taxon>Paracraurococcus</taxon>
    </lineage>
</organism>
<proteinExistence type="predicted"/>
<evidence type="ECO:0000313" key="3">
    <source>
        <dbReference type="Proteomes" id="UP001243009"/>
    </source>
</evidence>
<dbReference type="PROSITE" id="PS50943">
    <property type="entry name" value="HTH_CROC1"/>
    <property type="match status" value="1"/>
</dbReference>
<evidence type="ECO:0000259" key="1">
    <source>
        <dbReference type="PROSITE" id="PS50943"/>
    </source>
</evidence>
<dbReference type="EMBL" id="JAUTWS010000107">
    <property type="protein sequence ID" value="MDO9713637.1"/>
    <property type="molecule type" value="Genomic_DNA"/>
</dbReference>
<reference evidence="2 3" key="1">
    <citation type="submission" date="2023-08" db="EMBL/GenBank/DDBJ databases">
        <title>The draft genome sequence of Paracraurococcus sp. LOR1-02.</title>
        <authorList>
            <person name="Kingkaew E."/>
            <person name="Tanasupawat S."/>
        </authorList>
    </citation>
    <scope>NUCLEOTIDE SEQUENCE [LARGE SCALE GENOMIC DNA]</scope>
    <source>
        <strain evidence="2 3">LOR1-02</strain>
    </source>
</reference>
<evidence type="ECO:0000313" key="2">
    <source>
        <dbReference type="EMBL" id="MDO9713637.1"/>
    </source>
</evidence>